<feature type="transmembrane region" description="Helical" evidence="1">
    <location>
        <begin position="289"/>
        <end position="315"/>
    </location>
</feature>
<feature type="signal peptide" evidence="2">
    <location>
        <begin position="1"/>
        <end position="22"/>
    </location>
</feature>
<dbReference type="RefSeq" id="WP_084373151.1">
    <property type="nucleotide sequence ID" value="NZ_FWYF01000002.1"/>
</dbReference>
<evidence type="ECO:0000256" key="2">
    <source>
        <dbReference type="SAM" id="SignalP"/>
    </source>
</evidence>
<dbReference type="STRING" id="692418.SAMN04488029_2512"/>
<dbReference type="EMBL" id="FWYF01000002">
    <property type="protein sequence ID" value="SMD35417.1"/>
    <property type="molecule type" value="Genomic_DNA"/>
</dbReference>
<feature type="chain" id="PRO_5012190508" description="DUF4271 domain-containing protein" evidence="2">
    <location>
        <begin position="23"/>
        <end position="373"/>
    </location>
</feature>
<feature type="transmembrane region" description="Helical" evidence="1">
    <location>
        <begin position="158"/>
        <end position="175"/>
    </location>
</feature>
<protein>
    <recommendedName>
        <fullName evidence="5">DUF4271 domain-containing protein</fullName>
    </recommendedName>
</protein>
<feature type="transmembrane region" description="Helical" evidence="1">
    <location>
        <begin position="248"/>
        <end position="268"/>
    </location>
</feature>
<organism evidence="3 4">
    <name type="scientific">Reichenbachiella faecimaris</name>
    <dbReference type="NCBI Taxonomy" id="692418"/>
    <lineage>
        <taxon>Bacteria</taxon>
        <taxon>Pseudomonadati</taxon>
        <taxon>Bacteroidota</taxon>
        <taxon>Cytophagia</taxon>
        <taxon>Cytophagales</taxon>
        <taxon>Reichenbachiellaceae</taxon>
        <taxon>Reichenbachiella</taxon>
    </lineage>
</organism>
<dbReference type="Proteomes" id="UP000192472">
    <property type="component" value="Unassembled WGS sequence"/>
</dbReference>
<keyword evidence="1" id="KW-1133">Transmembrane helix</keyword>
<name>A0A1W2GFJ9_REIFA</name>
<keyword evidence="4" id="KW-1185">Reference proteome</keyword>
<evidence type="ECO:0000313" key="4">
    <source>
        <dbReference type="Proteomes" id="UP000192472"/>
    </source>
</evidence>
<dbReference type="AlphaFoldDB" id="A0A1W2GFJ9"/>
<keyword evidence="1" id="KW-0472">Membrane</keyword>
<reference evidence="3 4" key="1">
    <citation type="submission" date="2017-04" db="EMBL/GenBank/DDBJ databases">
        <authorList>
            <person name="Afonso C.L."/>
            <person name="Miller P.J."/>
            <person name="Scott M.A."/>
            <person name="Spackman E."/>
            <person name="Goraichik I."/>
            <person name="Dimitrov K.M."/>
            <person name="Suarez D.L."/>
            <person name="Swayne D.E."/>
        </authorList>
    </citation>
    <scope>NUCLEOTIDE SEQUENCE [LARGE SCALE GENOMIC DNA]</scope>
    <source>
        <strain evidence="3 4">DSM 26133</strain>
    </source>
</reference>
<keyword evidence="1" id="KW-0812">Transmembrane</keyword>
<proteinExistence type="predicted"/>
<dbReference type="OrthoDB" id="975088at2"/>
<dbReference type="InterPro" id="IPR025367">
    <property type="entry name" value="DUF4271"/>
</dbReference>
<accession>A0A1W2GFJ9</accession>
<evidence type="ECO:0008006" key="5">
    <source>
        <dbReference type="Google" id="ProtNLM"/>
    </source>
</evidence>
<feature type="transmembrane region" description="Helical" evidence="1">
    <location>
        <begin position="196"/>
        <end position="219"/>
    </location>
</feature>
<sequence>MCKWASWFICSISLLLVYDARALDTELKNLRWDWEVYNEKTGHYEPYFKQNKSKAIRFKLDLNKFQSSYLKLALSENYFVRIDGELVFANLEKTTHFWGLDSLKDVFEKDRLFITLYSAEFNEPLVGTSIVSIQAEDSISTNESVFLQKRTNGQLDKFIIISIVTLSLIALFRAFNFRLFREYFSFGKSLQLRQNFDLIIAHAPLSWPNLAFMLFYAILVGNTVMNIGLFQTESTFEIPMDLLQVGSISVGIMVCIICFVFMLGKLLLITLGTELFKINKVRVVHFFAYFRLSLIMALIMFSLSLINGIFGGVIVNEYWKLLQLIIVLAWTGRLVLMFFVLNKIYTFRKLHLFSYLCSSELIPLLLFFKIFLK</sequence>
<evidence type="ECO:0000256" key="1">
    <source>
        <dbReference type="SAM" id="Phobius"/>
    </source>
</evidence>
<evidence type="ECO:0000313" key="3">
    <source>
        <dbReference type="EMBL" id="SMD35417.1"/>
    </source>
</evidence>
<feature type="transmembrane region" description="Helical" evidence="1">
    <location>
        <begin position="321"/>
        <end position="341"/>
    </location>
</feature>
<gene>
    <name evidence="3" type="ORF">SAMN04488029_2512</name>
</gene>
<dbReference type="Pfam" id="PF14093">
    <property type="entry name" value="DUF4271"/>
    <property type="match status" value="1"/>
</dbReference>
<feature type="transmembrane region" description="Helical" evidence="1">
    <location>
        <begin position="353"/>
        <end position="372"/>
    </location>
</feature>
<keyword evidence="2" id="KW-0732">Signal</keyword>